<dbReference type="OrthoDB" id="2417635at2759"/>
<protein>
    <recommendedName>
        <fullName evidence="3">Tc1-like transposase DDE domain-containing protein</fullName>
    </recommendedName>
</protein>
<feature type="non-terminal residue" evidence="1">
    <location>
        <position position="1"/>
    </location>
</feature>
<keyword evidence="2" id="KW-1185">Reference proteome</keyword>
<feature type="non-terminal residue" evidence="1">
    <location>
        <position position="59"/>
    </location>
</feature>
<organism evidence="1 2">
    <name type="scientific">Plicaturopsis crispa FD-325 SS-3</name>
    <dbReference type="NCBI Taxonomy" id="944288"/>
    <lineage>
        <taxon>Eukaryota</taxon>
        <taxon>Fungi</taxon>
        <taxon>Dikarya</taxon>
        <taxon>Basidiomycota</taxon>
        <taxon>Agaricomycotina</taxon>
        <taxon>Agaricomycetes</taxon>
        <taxon>Agaricomycetidae</taxon>
        <taxon>Amylocorticiales</taxon>
        <taxon>Amylocorticiaceae</taxon>
        <taxon>Plicatura</taxon>
        <taxon>Plicaturopsis crispa</taxon>
    </lineage>
</organism>
<name>A0A0C9SXY1_PLICR</name>
<gene>
    <name evidence="1" type="ORF">PLICRDRAFT_78417</name>
</gene>
<dbReference type="AlphaFoldDB" id="A0A0C9SXY1"/>
<dbReference type="HOGENOM" id="CLU_033666_12_6_1"/>
<dbReference type="InterPro" id="IPR036397">
    <property type="entry name" value="RNaseH_sf"/>
</dbReference>
<dbReference type="GO" id="GO:0003676">
    <property type="term" value="F:nucleic acid binding"/>
    <property type="evidence" value="ECO:0007669"/>
    <property type="project" value="InterPro"/>
</dbReference>
<dbReference type="Gene3D" id="3.30.420.10">
    <property type="entry name" value="Ribonuclease H-like superfamily/Ribonuclease H"/>
    <property type="match status" value="1"/>
</dbReference>
<dbReference type="EMBL" id="KN832570">
    <property type="protein sequence ID" value="KII84685.1"/>
    <property type="molecule type" value="Genomic_DNA"/>
</dbReference>
<evidence type="ECO:0000313" key="1">
    <source>
        <dbReference type="EMBL" id="KII84685.1"/>
    </source>
</evidence>
<dbReference type="Proteomes" id="UP000053263">
    <property type="component" value="Unassembled WGS sequence"/>
</dbReference>
<accession>A0A0C9SXY1</accession>
<reference evidence="1 2" key="1">
    <citation type="submission" date="2014-06" db="EMBL/GenBank/DDBJ databases">
        <title>Evolutionary Origins and Diversification of the Mycorrhizal Mutualists.</title>
        <authorList>
            <consortium name="DOE Joint Genome Institute"/>
            <consortium name="Mycorrhizal Genomics Consortium"/>
            <person name="Kohler A."/>
            <person name="Kuo A."/>
            <person name="Nagy L.G."/>
            <person name="Floudas D."/>
            <person name="Copeland A."/>
            <person name="Barry K.W."/>
            <person name="Cichocki N."/>
            <person name="Veneault-Fourrey C."/>
            <person name="LaButti K."/>
            <person name="Lindquist E.A."/>
            <person name="Lipzen A."/>
            <person name="Lundell T."/>
            <person name="Morin E."/>
            <person name="Murat C."/>
            <person name="Riley R."/>
            <person name="Ohm R."/>
            <person name="Sun H."/>
            <person name="Tunlid A."/>
            <person name="Henrissat B."/>
            <person name="Grigoriev I.V."/>
            <person name="Hibbett D.S."/>
            <person name="Martin F."/>
        </authorList>
    </citation>
    <scope>NUCLEOTIDE SEQUENCE [LARGE SCALE GENOMIC DNA]</scope>
    <source>
        <strain evidence="1 2">FD-325 SS-3</strain>
    </source>
</reference>
<sequence length="59" mass="6595">PASSPDVNPIEPAWHLLKNHVRHCPHPPSSVNKLRIAVQEAWDAIPDADILKLTETIVR</sequence>
<proteinExistence type="predicted"/>
<evidence type="ECO:0008006" key="3">
    <source>
        <dbReference type="Google" id="ProtNLM"/>
    </source>
</evidence>
<evidence type="ECO:0000313" key="2">
    <source>
        <dbReference type="Proteomes" id="UP000053263"/>
    </source>
</evidence>